<dbReference type="HOGENOM" id="CLU_062908_0_0_1"/>
<dbReference type="Pfam" id="PF02949">
    <property type="entry name" value="7tm_6"/>
    <property type="match status" value="1"/>
</dbReference>
<dbReference type="OrthoDB" id="8117390at2759"/>
<dbReference type="GO" id="GO:0050911">
    <property type="term" value="P:detection of chemical stimulus involved in sensory perception of smell"/>
    <property type="evidence" value="ECO:0000318"/>
    <property type="project" value="GO_Central"/>
</dbReference>
<evidence type="ECO:0000256" key="3">
    <source>
        <dbReference type="ARBA" id="ARBA00022606"/>
    </source>
</evidence>
<dbReference type="EMBL" id="KQ971372">
    <property type="protein sequence ID" value="EFA10774.1"/>
    <property type="molecule type" value="Genomic_DNA"/>
</dbReference>
<accession>D6WZ93</accession>
<dbReference type="InParanoid" id="D6WZ93"/>
<organism evidence="11 12">
    <name type="scientific">Tribolium castaneum</name>
    <name type="common">Red flour beetle</name>
    <dbReference type="NCBI Taxonomy" id="7070"/>
    <lineage>
        <taxon>Eukaryota</taxon>
        <taxon>Metazoa</taxon>
        <taxon>Ecdysozoa</taxon>
        <taxon>Arthropoda</taxon>
        <taxon>Hexapoda</taxon>
        <taxon>Insecta</taxon>
        <taxon>Pterygota</taxon>
        <taxon>Neoptera</taxon>
        <taxon>Endopterygota</taxon>
        <taxon>Coleoptera</taxon>
        <taxon>Polyphaga</taxon>
        <taxon>Cucujiformia</taxon>
        <taxon>Tenebrionidae</taxon>
        <taxon>Tenebrionidae incertae sedis</taxon>
        <taxon>Tribolium</taxon>
    </lineage>
</organism>
<feature type="transmembrane region" description="Helical" evidence="10">
    <location>
        <begin position="36"/>
        <end position="57"/>
    </location>
</feature>
<dbReference type="KEGG" id="tca:107398711"/>
<keyword evidence="2" id="KW-1003">Cell membrane</keyword>
<feature type="transmembrane region" description="Helical" evidence="10">
    <location>
        <begin position="125"/>
        <end position="143"/>
    </location>
</feature>
<gene>
    <name evidence="11" type="primary">AUGUSTUS-3.0.2_12631</name>
    <name evidence="11" type="ORF">TcasGA2_TC012631</name>
</gene>
<protein>
    <recommendedName>
        <fullName evidence="10">Odorant receptor</fullName>
    </recommendedName>
</protein>
<dbReference type="InterPro" id="IPR004117">
    <property type="entry name" value="7tm6_olfct_rcpt"/>
</dbReference>
<dbReference type="GO" id="GO:0007165">
    <property type="term" value="P:signal transduction"/>
    <property type="evidence" value="ECO:0007669"/>
    <property type="project" value="UniProtKB-KW"/>
</dbReference>
<keyword evidence="3 10" id="KW-0716">Sensory transduction</keyword>
<reference evidence="11 12" key="2">
    <citation type="journal article" date="2010" name="Nucleic Acids Res.">
        <title>BeetleBase in 2010: revisions to provide comprehensive genomic information for Tribolium castaneum.</title>
        <authorList>
            <person name="Kim H.S."/>
            <person name="Murphy T."/>
            <person name="Xia J."/>
            <person name="Caragea D."/>
            <person name="Park Y."/>
            <person name="Beeman R.W."/>
            <person name="Lorenzen M.D."/>
            <person name="Butcher S."/>
            <person name="Manak J.R."/>
            <person name="Brown S.J."/>
        </authorList>
    </citation>
    <scope>NUCLEOTIDE SEQUENCE [LARGE SCALE GENOMIC DNA]</scope>
    <source>
        <strain evidence="11 12">Georgia GA2</strain>
    </source>
</reference>
<evidence type="ECO:0000256" key="1">
    <source>
        <dbReference type="ARBA" id="ARBA00004651"/>
    </source>
</evidence>
<evidence type="ECO:0000256" key="6">
    <source>
        <dbReference type="ARBA" id="ARBA00022989"/>
    </source>
</evidence>
<proteinExistence type="inferred from homology"/>
<keyword evidence="8 10" id="KW-0675">Receptor</keyword>
<evidence type="ECO:0000256" key="7">
    <source>
        <dbReference type="ARBA" id="ARBA00023136"/>
    </source>
</evidence>
<feature type="transmembrane region" description="Helical" evidence="10">
    <location>
        <begin position="171"/>
        <end position="200"/>
    </location>
</feature>
<keyword evidence="12" id="KW-1185">Reference proteome</keyword>
<evidence type="ECO:0000256" key="8">
    <source>
        <dbReference type="ARBA" id="ARBA00023170"/>
    </source>
</evidence>
<dbReference type="GO" id="GO:0005886">
    <property type="term" value="C:plasma membrane"/>
    <property type="evidence" value="ECO:0000318"/>
    <property type="project" value="GO_Central"/>
</dbReference>
<dbReference type="FunCoup" id="D6WZ93">
    <property type="interactions" value="54"/>
</dbReference>
<evidence type="ECO:0000256" key="9">
    <source>
        <dbReference type="ARBA" id="ARBA00023224"/>
    </source>
</evidence>
<keyword evidence="9 10" id="KW-0807">Transducer</keyword>
<keyword evidence="7 10" id="KW-0472">Membrane</keyword>
<dbReference type="AlphaFoldDB" id="D6WZ93"/>
<reference evidence="11 12" key="1">
    <citation type="journal article" date="2008" name="Nature">
        <title>The genome of the model beetle and pest Tribolium castaneum.</title>
        <authorList>
            <consortium name="Tribolium Genome Sequencing Consortium"/>
            <person name="Richards S."/>
            <person name="Gibbs R.A."/>
            <person name="Weinstock G.M."/>
            <person name="Brown S.J."/>
            <person name="Denell R."/>
            <person name="Beeman R.W."/>
            <person name="Gibbs R."/>
            <person name="Beeman R.W."/>
            <person name="Brown S.J."/>
            <person name="Bucher G."/>
            <person name="Friedrich M."/>
            <person name="Grimmelikhuijzen C.J."/>
            <person name="Klingler M."/>
            <person name="Lorenzen M."/>
            <person name="Richards S."/>
            <person name="Roth S."/>
            <person name="Schroder R."/>
            <person name="Tautz D."/>
            <person name="Zdobnov E.M."/>
            <person name="Muzny D."/>
            <person name="Gibbs R.A."/>
            <person name="Weinstock G.M."/>
            <person name="Attaway T."/>
            <person name="Bell S."/>
            <person name="Buhay C.J."/>
            <person name="Chandrabose M.N."/>
            <person name="Chavez D."/>
            <person name="Clerk-Blankenburg K.P."/>
            <person name="Cree A."/>
            <person name="Dao M."/>
            <person name="Davis C."/>
            <person name="Chacko J."/>
            <person name="Dinh H."/>
            <person name="Dugan-Rocha S."/>
            <person name="Fowler G."/>
            <person name="Garner T.T."/>
            <person name="Garnes J."/>
            <person name="Gnirke A."/>
            <person name="Hawes A."/>
            <person name="Hernandez J."/>
            <person name="Hines S."/>
            <person name="Holder M."/>
            <person name="Hume J."/>
            <person name="Jhangiani S.N."/>
            <person name="Joshi V."/>
            <person name="Khan Z.M."/>
            <person name="Jackson L."/>
            <person name="Kovar C."/>
            <person name="Kowis A."/>
            <person name="Lee S."/>
            <person name="Lewis L.R."/>
            <person name="Margolis J."/>
            <person name="Morgan M."/>
            <person name="Nazareth L.V."/>
            <person name="Nguyen N."/>
            <person name="Okwuonu G."/>
            <person name="Parker D."/>
            <person name="Richards S."/>
            <person name="Ruiz S.J."/>
            <person name="Santibanez J."/>
            <person name="Savard J."/>
            <person name="Scherer S.E."/>
            <person name="Schneider B."/>
            <person name="Sodergren E."/>
            <person name="Tautz D."/>
            <person name="Vattahil S."/>
            <person name="Villasana D."/>
            <person name="White C.S."/>
            <person name="Wright R."/>
            <person name="Park Y."/>
            <person name="Beeman R.W."/>
            <person name="Lord J."/>
            <person name="Oppert B."/>
            <person name="Lorenzen M."/>
            <person name="Brown S."/>
            <person name="Wang L."/>
            <person name="Savard J."/>
            <person name="Tautz D."/>
            <person name="Richards S."/>
            <person name="Weinstock G."/>
            <person name="Gibbs R.A."/>
            <person name="Liu Y."/>
            <person name="Worley K."/>
            <person name="Weinstock G."/>
            <person name="Elsik C.G."/>
            <person name="Reese J.T."/>
            <person name="Elhaik E."/>
            <person name="Landan G."/>
            <person name="Graur D."/>
            <person name="Arensburger P."/>
            <person name="Atkinson P."/>
            <person name="Beeman R.W."/>
            <person name="Beidler J."/>
            <person name="Brown S.J."/>
            <person name="Demuth J.P."/>
            <person name="Drury D.W."/>
            <person name="Du Y.Z."/>
            <person name="Fujiwara H."/>
            <person name="Lorenzen M."/>
            <person name="Maselli V."/>
            <person name="Osanai M."/>
            <person name="Park Y."/>
            <person name="Robertson H.M."/>
            <person name="Tu Z."/>
            <person name="Wang J.J."/>
            <person name="Wang S."/>
            <person name="Richards S."/>
            <person name="Song H."/>
            <person name="Zhang L."/>
            <person name="Sodergren E."/>
            <person name="Werner D."/>
            <person name="Stanke M."/>
            <person name="Morgenstern B."/>
            <person name="Solovyev V."/>
            <person name="Kosarev P."/>
            <person name="Brown G."/>
            <person name="Chen H.C."/>
            <person name="Ermolaeva O."/>
            <person name="Hlavina W."/>
            <person name="Kapustin Y."/>
            <person name="Kiryutin B."/>
            <person name="Kitts P."/>
            <person name="Maglott D."/>
            <person name="Pruitt K."/>
            <person name="Sapojnikov V."/>
            <person name="Souvorov A."/>
            <person name="Mackey A.J."/>
            <person name="Waterhouse R.M."/>
            <person name="Wyder S."/>
            <person name="Zdobnov E.M."/>
            <person name="Zdobnov E.M."/>
            <person name="Wyder S."/>
            <person name="Kriventseva E.V."/>
            <person name="Kadowaki T."/>
            <person name="Bork P."/>
            <person name="Aranda M."/>
            <person name="Bao R."/>
            <person name="Beermann A."/>
            <person name="Berns N."/>
            <person name="Bolognesi R."/>
            <person name="Bonneton F."/>
            <person name="Bopp D."/>
            <person name="Brown S.J."/>
            <person name="Bucher G."/>
            <person name="Butts T."/>
            <person name="Chaumot A."/>
            <person name="Denell R.E."/>
            <person name="Ferrier D.E."/>
            <person name="Friedrich M."/>
            <person name="Gordon C.M."/>
            <person name="Jindra M."/>
            <person name="Klingler M."/>
            <person name="Lan Q."/>
            <person name="Lattorff H.M."/>
            <person name="Laudet V."/>
            <person name="von Levetsow C."/>
            <person name="Liu Z."/>
            <person name="Lutz R."/>
            <person name="Lynch J.A."/>
            <person name="da Fonseca R.N."/>
            <person name="Posnien N."/>
            <person name="Reuter R."/>
            <person name="Roth S."/>
            <person name="Savard J."/>
            <person name="Schinko J.B."/>
            <person name="Schmitt C."/>
            <person name="Schoppmeier M."/>
            <person name="Schroder R."/>
            <person name="Shippy T.D."/>
            <person name="Simonnet F."/>
            <person name="Marques-Souza H."/>
            <person name="Tautz D."/>
            <person name="Tomoyasu Y."/>
            <person name="Trauner J."/>
            <person name="Van der Zee M."/>
            <person name="Vervoort M."/>
            <person name="Wittkopp N."/>
            <person name="Wimmer E.A."/>
            <person name="Yang X."/>
            <person name="Jones A.K."/>
            <person name="Sattelle D.B."/>
            <person name="Ebert P.R."/>
            <person name="Nelson D."/>
            <person name="Scott J.G."/>
            <person name="Beeman R.W."/>
            <person name="Muthukrishnan S."/>
            <person name="Kramer K.J."/>
            <person name="Arakane Y."/>
            <person name="Beeman R.W."/>
            <person name="Zhu Q."/>
            <person name="Hogenkamp D."/>
            <person name="Dixit R."/>
            <person name="Oppert B."/>
            <person name="Jiang H."/>
            <person name="Zou Z."/>
            <person name="Marshall J."/>
            <person name="Elpidina E."/>
            <person name="Vinokurov K."/>
            <person name="Oppert C."/>
            <person name="Zou Z."/>
            <person name="Evans J."/>
            <person name="Lu Z."/>
            <person name="Zhao P."/>
            <person name="Sumathipala N."/>
            <person name="Altincicek B."/>
            <person name="Vilcinskas A."/>
            <person name="Williams M."/>
            <person name="Hultmark D."/>
            <person name="Hetru C."/>
            <person name="Jiang H."/>
            <person name="Grimmelikhuijzen C.J."/>
            <person name="Hauser F."/>
            <person name="Cazzamali G."/>
            <person name="Williamson M."/>
            <person name="Park Y."/>
            <person name="Li B."/>
            <person name="Tanaka Y."/>
            <person name="Predel R."/>
            <person name="Neupert S."/>
            <person name="Schachtner J."/>
            <person name="Verleyen P."/>
            <person name="Raible F."/>
            <person name="Bork P."/>
            <person name="Friedrich M."/>
            <person name="Walden K.K."/>
            <person name="Robertson H.M."/>
            <person name="Angeli S."/>
            <person name="Foret S."/>
            <person name="Bucher G."/>
            <person name="Schuetz S."/>
            <person name="Maleszka R."/>
            <person name="Wimmer E.A."/>
            <person name="Beeman R.W."/>
            <person name="Lorenzen M."/>
            <person name="Tomoyasu Y."/>
            <person name="Miller S.C."/>
            <person name="Grossmann D."/>
            <person name="Bucher G."/>
        </authorList>
    </citation>
    <scope>NUCLEOTIDE SEQUENCE [LARGE SCALE GENOMIC DNA]</scope>
    <source>
        <strain evidence="11 12">Georgia GA2</strain>
    </source>
</reference>
<dbReference type="PANTHER" id="PTHR21137:SF35">
    <property type="entry name" value="ODORANT RECEPTOR 19A-RELATED"/>
    <property type="match status" value="1"/>
</dbReference>
<feature type="transmembrane region" description="Helical" evidence="10">
    <location>
        <begin position="340"/>
        <end position="364"/>
    </location>
</feature>
<dbReference type="GO" id="GO:0005549">
    <property type="term" value="F:odorant binding"/>
    <property type="evidence" value="ECO:0007669"/>
    <property type="project" value="InterPro"/>
</dbReference>
<name>D6WZ93_TRICA</name>
<evidence type="ECO:0000313" key="12">
    <source>
        <dbReference type="Proteomes" id="UP000007266"/>
    </source>
</evidence>
<dbReference type="PANTHER" id="PTHR21137">
    <property type="entry name" value="ODORANT RECEPTOR"/>
    <property type="match status" value="1"/>
</dbReference>
<comment type="subcellular location">
    <subcellularLocation>
        <location evidence="1 10">Cell membrane</location>
        <topology evidence="1 10">Multi-pass membrane protein</topology>
    </subcellularLocation>
</comment>
<evidence type="ECO:0000256" key="5">
    <source>
        <dbReference type="ARBA" id="ARBA00022725"/>
    </source>
</evidence>
<evidence type="ECO:0000256" key="4">
    <source>
        <dbReference type="ARBA" id="ARBA00022692"/>
    </source>
</evidence>
<dbReference type="Proteomes" id="UP000007266">
    <property type="component" value="Linkage group 9"/>
</dbReference>
<comment type="similarity">
    <text evidence="10">Belongs to the insect chemoreceptor superfamily. Heteromeric odorant receptor channel (TC 1.A.69) family.</text>
</comment>
<sequence length="373" mass="43361">MALNQEDAICSKSCFYLRYSFLWPEEAPTRSFYAKFILVLILSFLTAFLPLFIHFLILVERGLDPSEDLFVIISYTGFALIMIIYVIHVKKTSYLIVQLSDFEKFGKPRGFDYWDKKFRLISSGVYYYVLIASSGLNLGRWVGMAECRKERDFQVCGIVIPYWLPWKVDSWLFFILLDLYVLKMTLVVNCALFLIIIQILEITTHLKLRIDHLKEMLVKCFDSDSQTNRKQLVNCIRYHTYIINCSKLFKKCFTHAMFSLIVTMALSCGCLESQVVKFDLWALPPISAWIFILFIACMAGQILMNASLSIGDAGYHSKWYQTDANFRKYLILVLMRSHKALVLSAGPFNILCFELFVAIMKFSYSVFMLLNQN</sequence>
<keyword evidence="6 10" id="KW-1133">Transmembrane helix</keyword>
<evidence type="ECO:0000256" key="2">
    <source>
        <dbReference type="ARBA" id="ARBA00022475"/>
    </source>
</evidence>
<feature type="transmembrane region" description="Helical" evidence="10">
    <location>
        <begin position="256"/>
        <end position="276"/>
    </location>
</feature>
<evidence type="ECO:0000256" key="10">
    <source>
        <dbReference type="RuleBase" id="RU351113"/>
    </source>
</evidence>
<keyword evidence="5 10" id="KW-0552">Olfaction</keyword>
<feature type="transmembrane region" description="Helical" evidence="10">
    <location>
        <begin position="69"/>
        <end position="87"/>
    </location>
</feature>
<dbReference type="PhylomeDB" id="D6WZ93"/>
<dbReference type="GO" id="GO:0004984">
    <property type="term" value="F:olfactory receptor activity"/>
    <property type="evidence" value="ECO:0000318"/>
    <property type="project" value="GO_Central"/>
</dbReference>
<feature type="transmembrane region" description="Helical" evidence="10">
    <location>
        <begin position="288"/>
        <end position="308"/>
    </location>
</feature>
<keyword evidence="4 10" id="KW-0812">Transmembrane</keyword>
<evidence type="ECO:0000313" key="11">
    <source>
        <dbReference type="EMBL" id="EFA10774.1"/>
    </source>
</evidence>